<reference evidence="11" key="1">
    <citation type="submission" date="2022-11" db="EMBL/GenBank/DDBJ databases">
        <authorList>
            <person name="Morgan W.R."/>
            <person name="Tartar A."/>
        </authorList>
    </citation>
    <scope>NUCLEOTIDE SEQUENCE</scope>
    <source>
        <strain evidence="11">ARSEF 373</strain>
    </source>
</reference>
<evidence type="ECO:0000256" key="5">
    <source>
        <dbReference type="ARBA" id="ARBA00022741"/>
    </source>
</evidence>
<name>A0AAV2YY76_9STRA</name>
<comment type="caution">
    <text evidence="11">The sequence shown here is derived from an EMBL/GenBank/DDBJ whole genome shotgun (WGS) entry which is preliminary data.</text>
</comment>
<gene>
    <name evidence="11" type="ORF">N0F65_000512</name>
</gene>
<evidence type="ECO:0000256" key="3">
    <source>
        <dbReference type="ARBA" id="ARBA00022692"/>
    </source>
</evidence>
<dbReference type="InterPro" id="IPR011527">
    <property type="entry name" value="ABC1_TM_dom"/>
</dbReference>
<dbReference type="Pfam" id="PF00664">
    <property type="entry name" value="ABC_membrane"/>
    <property type="match status" value="1"/>
</dbReference>
<dbReference type="GO" id="GO:0016887">
    <property type="term" value="F:ATP hydrolysis activity"/>
    <property type="evidence" value="ECO:0007669"/>
    <property type="project" value="InterPro"/>
</dbReference>
<dbReference type="PANTHER" id="PTHR24223:SF443">
    <property type="entry name" value="MULTIDRUG-RESISTANCE LIKE PROTEIN 1, ISOFORM I"/>
    <property type="match status" value="1"/>
</dbReference>
<dbReference type="EMBL" id="DAKRPA010000093">
    <property type="protein sequence ID" value="DAZ98980.1"/>
    <property type="molecule type" value="Genomic_DNA"/>
</dbReference>
<dbReference type="AlphaFoldDB" id="A0AAV2YY76"/>
<evidence type="ECO:0000256" key="7">
    <source>
        <dbReference type="ARBA" id="ARBA00022989"/>
    </source>
</evidence>
<evidence type="ECO:0000259" key="10">
    <source>
        <dbReference type="PROSITE" id="PS50893"/>
    </source>
</evidence>
<dbReference type="Gene3D" id="3.40.50.300">
    <property type="entry name" value="P-loop containing nucleotide triphosphate hydrolases"/>
    <property type="match status" value="1"/>
</dbReference>
<evidence type="ECO:0000256" key="1">
    <source>
        <dbReference type="ARBA" id="ARBA00004128"/>
    </source>
</evidence>
<dbReference type="PROSITE" id="PS50893">
    <property type="entry name" value="ABC_TRANSPORTER_2"/>
    <property type="match status" value="1"/>
</dbReference>
<evidence type="ECO:0000256" key="4">
    <source>
        <dbReference type="ARBA" id="ARBA00022737"/>
    </source>
</evidence>
<sequence length="598" mass="65532">MWPSVYCTIGLLATSQAMANIAKEHMSVDVTKAGLRIGASLQLQLMNVLLQRSVVVDDDGSNAPAHMMVHEMGGCSWGVAAIAGCPALVLAGLELVGRWAVLEWMVHEHVGTITLVVCAIINGSVGLLRVTRTRTEMLWGSARAKTVRWLFEYIMWALPVKLYAWESKLLDRVVASRQVEDALRRRMLVAEIIKDGCRWGSHLGCVGLIYVVCLWHKIEMTPVLVFTVPVFTHVMNAHLLEVFKGFTLIPALGQAAEALETIFHQATSTQQSGIPQSGDGDIDLISLDRATVVSDSKPLLLNVSLHICRGELILLRGAVGSGKSTLLRVFLGAHPIQAGCVTTSSSLRIAYCAQEHWLQARSIKDNILFGAAFDQHKYLAVLDACGLSEDLQAMVMADQNVVERFRANLSGGQKARVALARACYADADLYLLDCTLDNLDPVVQLEVFDKCIRKLLRHKTIVLVTHNPELMSSRCVDRVLELRDATLHHSRGRVVTNSAKSQRVRLGSWRASDIGTSLVLPAQRSQIGLAFCALAIATVVAFALSSVCVMWTLAAYASELFSSLAMSVISAPLNYFDDVHIGDLLHRLWQDLSDGDIH</sequence>
<accession>A0AAV2YY76</accession>
<dbReference type="SMART" id="SM00382">
    <property type="entry name" value="AAA"/>
    <property type="match status" value="1"/>
</dbReference>
<feature type="domain" description="ABC transporter" evidence="10">
    <location>
        <begin position="282"/>
        <end position="509"/>
    </location>
</feature>
<dbReference type="PANTHER" id="PTHR24223">
    <property type="entry name" value="ATP-BINDING CASSETTE SUB-FAMILY C"/>
    <property type="match status" value="1"/>
</dbReference>
<evidence type="ECO:0000313" key="11">
    <source>
        <dbReference type="EMBL" id="DAZ98980.1"/>
    </source>
</evidence>
<keyword evidence="5" id="KW-0547">Nucleotide-binding</keyword>
<dbReference type="InterPro" id="IPR050173">
    <property type="entry name" value="ABC_transporter_C-like"/>
</dbReference>
<proteinExistence type="predicted"/>
<keyword evidence="4" id="KW-0677">Repeat</keyword>
<keyword evidence="12" id="KW-1185">Reference proteome</keyword>
<dbReference type="InterPro" id="IPR036640">
    <property type="entry name" value="ABC1_TM_sf"/>
</dbReference>
<dbReference type="GO" id="GO:0016020">
    <property type="term" value="C:membrane"/>
    <property type="evidence" value="ECO:0007669"/>
    <property type="project" value="UniProtKB-SubCell"/>
</dbReference>
<dbReference type="GO" id="GO:0005524">
    <property type="term" value="F:ATP binding"/>
    <property type="evidence" value="ECO:0007669"/>
    <property type="project" value="UniProtKB-KW"/>
</dbReference>
<dbReference type="Proteomes" id="UP001146120">
    <property type="component" value="Unassembled WGS sequence"/>
</dbReference>
<feature type="transmembrane region" description="Helical" evidence="9">
    <location>
        <begin position="527"/>
        <end position="556"/>
    </location>
</feature>
<dbReference type="InterPro" id="IPR003593">
    <property type="entry name" value="AAA+_ATPase"/>
</dbReference>
<dbReference type="Gene3D" id="1.20.1560.10">
    <property type="entry name" value="ABC transporter type 1, transmembrane domain"/>
    <property type="match status" value="1"/>
</dbReference>
<evidence type="ECO:0000313" key="12">
    <source>
        <dbReference type="Proteomes" id="UP001146120"/>
    </source>
</evidence>
<protein>
    <recommendedName>
        <fullName evidence="10">ABC transporter domain-containing protein</fullName>
    </recommendedName>
</protein>
<keyword evidence="7 9" id="KW-1133">Transmembrane helix</keyword>
<dbReference type="Pfam" id="PF00005">
    <property type="entry name" value="ABC_tran"/>
    <property type="match status" value="1"/>
</dbReference>
<reference evidence="11" key="2">
    <citation type="journal article" date="2023" name="Microbiol Resour">
        <title>Decontamination and Annotation of the Draft Genome Sequence of the Oomycete Lagenidium giganteum ARSEF 373.</title>
        <authorList>
            <person name="Morgan W.R."/>
            <person name="Tartar A."/>
        </authorList>
    </citation>
    <scope>NUCLEOTIDE SEQUENCE</scope>
    <source>
        <strain evidence="11">ARSEF 373</strain>
    </source>
</reference>
<evidence type="ECO:0000256" key="6">
    <source>
        <dbReference type="ARBA" id="ARBA00022840"/>
    </source>
</evidence>
<keyword evidence="3 9" id="KW-0812">Transmembrane</keyword>
<dbReference type="SUPFAM" id="SSF52540">
    <property type="entry name" value="P-loop containing nucleoside triphosphate hydrolases"/>
    <property type="match status" value="1"/>
</dbReference>
<keyword evidence="2" id="KW-0813">Transport</keyword>
<dbReference type="GO" id="GO:0140359">
    <property type="term" value="F:ABC-type transporter activity"/>
    <property type="evidence" value="ECO:0007669"/>
    <property type="project" value="InterPro"/>
</dbReference>
<dbReference type="InterPro" id="IPR027417">
    <property type="entry name" value="P-loop_NTPase"/>
</dbReference>
<keyword evidence="6" id="KW-0067">ATP-binding</keyword>
<organism evidence="11 12">
    <name type="scientific">Lagenidium giganteum</name>
    <dbReference type="NCBI Taxonomy" id="4803"/>
    <lineage>
        <taxon>Eukaryota</taxon>
        <taxon>Sar</taxon>
        <taxon>Stramenopiles</taxon>
        <taxon>Oomycota</taxon>
        <taxon>Peronosporomycetes</taxon>
        <taxon>Pythiales</taxon>
        <taxon>Pythiaceae</taxon>
    </lineage>
</organism>
<evidence type="ECO:0000256" key="2">
    <source>
        <dbReference type="ARBA" id="ARBA00022448"/>
    </source>
</evidence>
<dbReference type="InterPro" id="IPR003439">
    <property type="entry name" value="ABC_transporter-like_ATP-bd"/>
</dbReference>
<dbReference type="SUPFAM" id="SSF90123">
    <property type="entry name" value="ABC transporter transmembrane region"/>
    <property type="match status" value="1"/>
</dbReference>
<evidence type="ECO:0000256" key="8">
    <source>
        <dbReference type="ARBA" id="ARBA00023136"/>
    </source>
</evidence>
<comment type="subcellular location">
    <subcellularLocation>
        <location evidence="1">Vacuole membrane</location>
        <topology evidence="1">Multi-pass membrane protein</topology>
    </subcellularLocation>
</comment>
<keyword evidence="8 9" id="KW-0472">Membrane</keyword>
<evidence type="ECO:0000256" key="9">
    <source>
        <dbReference type="SAM" id="Phobius"/>
    </source>
</evidence>